<dbReference type="GO" id="GO:0016209">
    <property type="term" value="F:antioxidant activity"/>
    <property type="evidence" value="ECO:0007669"/>
    <property type="project" value="InterPro"/>
</dbReference>
<evidence type="ECO:0000256" key="1">
    <source>
        <dbReference type="SAM" id="SignalP"/>
    </source>
</evidence>
<evidence type="ECO:0000313" key="4">
    <source>
        <dbReference type="Proteomes" id="UP000179441"/>
    </source>
</evidence>
<proteinExistence type="predicted"/>
<name>A0A1S1M3H4_MYCCH</name>
<feature type="domain" description="Alkyl hydroperoxide reductase subunit C/ Thiol specific antioxidant" evidence="2">
    <location>
        <begin position="54"/>
        <end position="159"/>
    </location>
</feature>
<dbReference type="InterPro" id="IPR050553">
    <property type="entry name" value="Thioredoxin_ResA/DsbE_sf"/>
</dbReference>
<dbReference type="PANTHER" id="PTHR42852:SF17">
    <property type="entry name" value="THIOREDOXIN-LIKE PROTEIN HI_1115"/>
    <property type="match status" value="1"/>
</dbReference>
<dbReference type="AlphaFoldDB" id="A0A1S1M3H4"/>
<dbReference type="SUPFAM" id="SSF52833">
    <property type="entry name" value="Thioredoxin-like"/>
    <property type="match status" value="1"/>
</dbReference>
<dbReference type="Proteomes" id="UP000179441">
    <property type="component" value="Unassembled WGS sequence"/>
</dbReference>
<keyword evidence="4" id="KW-1185">Reference proteome</keyword>
<evidence type="ECO:0000313" key="3">
    <source>
        <dbReference type="EMBL" id="OHU78171.1"/>
    </source>
</evidence>
<dbReference type="EMBL" id="MLIS01000001">
    <property type="protein sequence ID" value="OHU78171.1"/>
    <property type="molecule type" value="Genomic_DNA"/>
</dbReference>
<dbReference type="PROSITE" id="PS51257">
    <property type="entry name" value="PROKAR_LIPOPROTEIN"/>
    <property type="match status" value="1"/>
</dbReference>
<protein>
    <recommendedName>
        <fullName evidence="2">Alkyl hydroperoxide reductase subunit C/ Thiol specific antioxidant domain-containing protein</fullName>
    </recommendedName>
</protein>
<dbReference type="InterPro" id="IPR000866">
    <property type="entry name" value="AhpC/TSA"/>
</dbReference>
<organism evidence="3 4">
    <name type="scientific">Mycobacteroides chelonae</name>
    <name type="common">Mycobacterium chelonae</name>
    <dbReference type="NCBI Taxonomy" id="1774"/>
    <lineage>
        <taxon>Bacteria</taxon>
        <taxon>Bacillati</taxon>
        <taxon>Actinomycetota</taxon>
        <taxon>Actinomycetes</taxon>
        <taxon>Mycobacteriales</taxon>
        <taxon>Mycobacteriaceae</taxon>
        <taxon>Mycobacteroides</taxon>
    </lineage>
</organism>
<evidence type="ECO:0000259" key="2">
    <source>
        <dbReference type="Pfam" id="PF00578"/>
    </source>
</evidence>
<gene>
    <name evidence="3" type="ORF">BKG84_06960</name>
</gene>
<feature type="chain" id="PRO_5010251215" description="Alkyl hydroperoxide reductase subunit C/ Thiol specific antioxidant domain-containing protein" evidence="1">
    <location>
        <begin position="24"/>
        <end position="181"/>
    </location>
</feature>
<comment type="caution">
    <text evidence="3">The sequence shown here is derived from an EMBL/GenBank/DDBJ whole genome shotgun (WGS) entry which is preliminary data.</text>
</comment>
<dbReference type="InterPro" id="IPR036249">
    <property type="entry name" value="Thioredoxin-like_sf"/>
</dbReference>
<dbReference type="Gene3D" id="3.40.30.10">
    <property type="entry name" value="Glutaredoxin"/>
    <property type="match status" value="1"/>
</dbReference>
<reference evidence="3 4" key="1">
    <citation type="submission" date="2016-10" db="EMBL/GenBank/DDBJ databases">
        <title>Evaluation of Human, Veterinary and Environmental Mycobacterium chelonae Isolates by Core Genome Phylogenomic Analysis, Targeted Gene Comparison, and Anti-microbial Susceptibility Patterns: A Tale of Mistaken Identities.</title>
        <authorList>
            <person name="Fogelson S.B."/>
            <person name="Camus A.C."/>
            <person name="Lorenz W."/>
            <person name="Vasireddy R."/>
            <person name="Vasireddy S."/>
            <person name="Smith T."/>
            <person name="Brown-Elliott B.A."/>
            <person name="Wallace R.J.Jr."/>
            <person name="Hasan N.A."/>
            <person name="Reischl U."/>
            <person name="Sanchez S."/>
        </authorList>
    </citation>
    <scope>NUCLEOTIDE SEQUENCE [LARGE SCALE GENOMIC DNA]</scope>
    <source>
        <strain evidence="3 4">15518</strain>
    </source>
</reference>
<dbReference type="PANTHER" id="PTHR42852">
    <property type="entry name" value="THIOL:DISULFIDE INTERCHANGE PROTEIN DSBE"/>
    <property type="match status" value="1"/>
</dbReference>
<feature type="signal peptide" evidence="1">
    <location>
        <begin position="1"/>
        <end position="23"/>
    </location>
</feature>
<accession>A0A1S1M3H4</accession>
<dbReference type="GO" id="GO:0016491">
    <property type="term" value="F:oxidoreductase activity"/>
    <property type="evidence" value="ECO:0007669"/>
    <property type="project" value="InterPro"/>
</dbReference>
<keyword evidence="1" id="KW-0732">Signal</keyword>
<sequence>MTLKNSAITLVAIVILATGCSPARTLFTSQQLPAANPHASTLTAEPLVPWQLQFIAQSLDGGGFSGEDLWGKPTVLWFWEPSCAACKSQATIVRAAAAKHPGITFVGVGIKASATDLRAFIRNHPMEFTQVIDTSTNISSRFGITQSPAYAFITEGGVINTAKKPLSQHDLTKQVNKLNDA</sequence>
<dbReference type="Pfam" id="PF00578">
    <property type="entry name" value="AhpC-TSA"/>
    <property type="match status" value="1"/>
</dbReference>